<dbReference type="EMBL" id="CM014101">
    <property type="protein sequence ID" value="TKS92862.1"/>
    <property type="molecule type" value="Genomic_DNA"/>
</dbReference>
<proteinExistence type="predicted"/>
<keyword evidence="2" id="KW-1185">Reference proteome</keyword>
<sequence>MVCSKVVTSLNCSCAPGAAKLEVSNHGKFVILDVDGRKGLVVGMQSQQPEEALSGKLRLALGGILIEKEKLIVEFEPRMDGCVRGGNWLNLSVPWEAEVDNLWPCSGNVQPGSYFSGTGFSYFSASGEAEDNVGSKFLRGCLERIQIQGKDLDLDTSVRHKSIIPHSCPL</sequence>
<evidence type="ECO:0000313" key="1">
    <source>
        <dbReference type="EMBL" id="TKS92862.1"/>
    </source>
</evidence>
<protein>
    <submittedName>
        <fullName evidence="1">Growth arrest-specific protein 6</fullName>
    </submittedName>
</protein>
<dbReference type="STRING" id="240159.A0A4V6ATM9"/>
<dbReference type="AlphaFoldDB" id="A0A4V6ATM9"/>
<evidence type="ECO:0000313" key="2">
    <source>
        <dbReference type="Proteomes" id="UP000298787"/>
    </source>
</evidence>
<dbReference type="Gene3D" id="2.60.120.200">
    <property type="match status" value="2"/>
</dbReference>
<accession>A0A4V6ATM9</accession>
<organism evidence="1 2">
    <name type="scientific">Collichthys lucidus</name>
    <name type="common">Big head croaker</name>
    <name type="synonym">Sciaena lucida</name>
    <dbReference type="NCBI Taxonomy" id="240159"/>
    <lineage>
        <taxon>Eukaryota</taxon>
        <taxon>Metazoa</taxon>
        <taxon>Chordata</taxon>
        <taxon>Craniata</taxon>
        <taxon>Vertebrata</taxon>
        <taxon>Euteleostomi</taxon>
        <taxon>Actinopterygii</taxon>
        <taxon>Neopterygii</taxon>
        <taxon>Teleostei</taxon>
        <taxon>Neoteleostei</taxon>
        <taxon>Acanthomorphata</taxon>
        <taxon>Eupercaria</taxon>
        <taxon>Sciaenidae</taxon>
        <taxon>Collichthys</taxon>
    </lineage>
</organism>
<reference evidence="1 2" key="1">
    <citation type="submission" date="2019-01" db="EMBL/GenBank/DDBJ databases">
        <title>Genome Assembly of Collichthys lucidus.</title>
        <authorList>
            <person name="Cai M."/>
            <person name="Xiao S."/>
        </authorList>
    </citation>
    <scope>NUCLEOTIDE SEQUENCE [LARGE SCALE GENOMIC DNA]</scope>
    <source>
        <strain evidence="1">JT15FE1705JMU</strain>
        <tissue evidence="1">Muscle</tissue>
    </source>
</reference>
<gene>
    <name evidence="1" type="ORF">D9C73_027151</name>
</gene>
<name>A0A4V6ATM9_COLLU</name>
<dbReference type="Proteomes" id="UP000298787">
    <property type="component" value="Chromosome 24"/>
</dbReference>